<feature type="non-terminal residue" evidence="2">
    <location>
        <position position="1"/>
    </location>
</feature>
<name>A0ABU7E4A9_9TELE</name>
<feature type="compositionally biased region" description="Basic and acidic residues" evidence="1">
    <location>
        <begin position="60"/>
        <end position="73"/>
    </location>
</feature>
<proteinExistence type="predicted"/>
<accession>A0ABU7E4A9</accession>
<comment type="caution">
    <text evidence="2">The sequence shown here is derived from an EMBL/GenBank/DDBJ whole genome shotgun (WGS) entry which is preliminary data.</text>
</comment>
<gene>
    <name evidence="2" type="ORF">CHARACLAT_021322</name>
</gene>
<sequence>ETGHLLDTALLPALFPDEEKQVLKAFHSIMFVTSWEFLTDHVLITKDRNSSLDHKIPNTMELKEKQQEPEPQRMTETTEEAEPRPIKREKAEVCVFQEEGQPLVKEELNTLMVTPVNAEILYHVPELQHMSETKKKPDCVKLKEEQEEPEPAQIKEEQEEPELVQVKEEPEDEEELEMKQEADTLVMTLSHEQTCSELETHENQLLSANSSMAEQQHQQGSNREDLGSVRDIELKLEKRHQDTRNHSDNMNNSETTVCGTNLLPCEVCGKCFNKREGWNLGIGVDGRCEEEEKMQADSDVQTGANVL</sequence>
<feature type="region of interest" description="Disordered" evidence="1">
    <location>
        <begin position="60"/>
        <end position="85"/>
    </location>
</feature>
<evidence type="ECO:0000256" key="1">
    <source>
        <dbReference type="SAM" id="MobiDB-lite"/>
    </source>
</evidence>
<reference evidence="2 3" key="1">
    <citation type="submission" date="2021-06" db="EMBL/GenBank/DDBJ databases">
        <authorList>
            <person name="Palmer J.M."/>
        </authorList>
    </citation>
    <scope>NUCLEOTIDE SEQUENCE [LARGE SCALE GENOMIC DNA]</scope>
    <source>
        <strain evidence="2 3">CL_MEX2019</strain>
        <tissue evidence="2">Muscle</tissue>
    </source>
</reference>
<feature type="region of interest" description="Disordered" evidence="1">
    <location>
        <begin position="131"/>
        <end position="174"/>
    </location>
</feature>
<keyword evidence="3" id="KW-1185">Reference proteome</keyword>
<organism evidence="2 3">
    <name type="scientific">Characodon lateralis</name>
    <dbReference type="NCBI Taxonomy" id="208331"/>
    <lineage>
        <taxon>Eukaryota</taxon>
        <taxon>Metazoa</taxon>
        <taxon>Chordata</taxon>
        <taxon>Craniata</taxon>
        <taxon>Vertebrata</taxon>
        <taxon>Euteleostomi</taxon>
        <taxon>Actinopterygii</taxon>
        <taxon>Neopterygii</taxon>
        <taxon>Teleostei</taxon>
        <taxon>Neoteleostei</taxon>
        <taxon>Acanthomorphata</taxon>
        <taxon>Ovalentaria</taxon>
        <taxon>Atherinomorphae</taxon>
        <taxon>Cyprinodontiformes</taxon>
        <taxon>Goodeidae</taxon>
        <taxon>Characodon</taxon>
    </lineage>
</organism>
<evidence type="ECO:0000313" key="2">
    <source>
        <dbReference type="EMBL" id="MED6281414.1"/>
    </source>
</evidence>
<evidence type="ECO:0000313" key="3">
    <source>
        <dbReference type="Proteomes" id="UP001352852"/>
    </source>
</evidence>
<dbReference type="EMBL" id="JAHUTJ010043063">
    <property type="protein sequence ID" value="MED6281414.1"/>
    <property type="molecule type" value="Genomic_DNA"/>
</dbReference>
<dbReference type="Proteomes" id="UP001352852">
    <property type="component" value="Unassembled WGS sequence"/>
</dbReference>
<feature type="compositionally biased region" description="Basic and acidic residues" evidence="1">
    <location>
        <begin position="131"/>
        <end position="144"/>
    </location>
</feature>
<protein>
    <submittedName>
        <fullName evidence="2">Uncharacterized protein</fullName>
    </submittedName>
</protein>